<feature type="region of interest" description="Disordered" evidence="1">
    <location>
        <begin position="94"/>
        <end position="116"/>
    </location>
</feature>
<dbReference type="InParanoid" id="A0A165E0V0"/>
<keyword evidence="3" id="KW-1185">Reference proteome</keyword>
<evidence type="ECO:0000256" key="1">
    <source>
        <dbReference type="SAM" id="MobiDB-lite"/>
    </source>
</evidence>
<organism evidence="2 3">
    <name type="scientific">Laetiporus sulphureus 93-53</name>
    <dbReference type="NCBI Taxonomy" id="1314785"/>
    <lineage>
        <taxon>Eukaryota</taxon>
        <taxon>Fungi</taxon>
        <taxon>Dikarya</taxon>
        <taxon>Basidiomycota</taxon>
        <taxon>Agaricomycotina</taxon>
        <taxon>Agaricomycetes</taxon>
        <taxon>Polyporales</taxon>
        <taxon>Laetiporus</taxon>
    </lineage>
</organism>
<protein>
    <submittedName>
        <fullName evidence="2">Uncharacterized protein</fullName>
    </submittedName>
</protein>
<accession>A0A165E0V0</accession>
<dbReference type="Proteomes" id="UP000076871">
    <property type="component" value="Unassembled WGS sequence"/>
</dbReference>
<dbReference type="AlphaFoldDB" id="A0A165E0V0"/>
<dbReference type="EMBL" id="KV427626">
    <property type="protein sequence ID" value="KZT06029.1"/>
    <property type="molecule type" value="Genomic_DNA"/>
</dbReference>
<dbReference type="GeneID" id="63831479"/>
<reference evidence="2 3" key="1">
    <citation type="journal article" date="2016" name="Mol. Biol. Evol.">
        <title>Comparative Genomics of Early-Diverging Mushroom-Forming Fungi Provides Insights into the Origins of Lignocellulose Decay Capabilities.</title>
        <authorList>
            <person name="Nagy L.G."/>
            <person name="Riley R."/>
            <person name="Tritt A."/>
            <person name="Adam C."/>
            <person name="Daum C."/>
            <person name="Floudas D."/>
            <person name="Sun H."/>
            <person name="Yadav J.S."/>
            <person name="Pangilinan J."/>
            <person name="Larsson K.H."/>
            <person name="Matsuura K."/>
            <person name="Barry K."/>
            <person name="Labutti K."/>
            <person name="Kuo R."/>
            <person name="Ohm R.A."/>
            <person name="Bhattacharya S.S."/>
            <person name="Shirouzu T."/>
            <person name="Yoshinaga Y."/>
            <person name="Martin F.M."/>
            <person name="Grigoriev I.V."/>
            <person name="Hibbett D.S."/>
        </authorList>
    </citation>
    <scope>NUCLEOTIDE SEQUENCE [LARGE SCALE GENOMIC DNA]</scope>
    <source>
        <strain evidence="2 3">93-53</strain>
    </source>
</reference>
<proteinExistence type="predicted"/>
<dbReference type="RefSeq" id="XP_040763769.1">
    <property type="nucleotide sequence ID" value="XM_040914452.1"/>
</dbReference>
<sequence length="160" mass="17789">MFSQIVASTLLALHPAPKAIAPAVGFELRRFSDRWVPPSKTGWSWCEEMHVWVPEQLPYFTAEIAPSFHVPGSPKLARRPCSIASKVDTPRKHKAATKFSWGRQGRKTAGEPKPKPTITVIGTECAVNGVSFVRMYLIPVVEAQQIESARRGNMSFFLQA</sequence>
<gene>
    <name evidence="2" type="ORF">LAESUDRAFT_812972</name>
</gene>
<dbReference type="OrthoDB" id="2750336at2759"/>
<name>A0A165E0V0_9APHY</name>
<evidence type="ECO:0000313" key="2">
    <source>
        <dbReference type="EMBL" id="KZT06029.1"/>
    </source>
</evidence>
<evidence type="ECO:0000313" key="3">
    <source>
        <dbReference type="Proteomes" id="UP000076871"/>
    </source>
</evidence>